<comment type="cofactor">
    <cofactor evidence="13">
        <name>Mn(2+)</name>
        <dbReference type="ChEBI" id="CHEBI:29035"/>
    </cofactor>
    <text evidence="13">Binds 2 manganese ions per subunit.</text>
</comment>
<dbReference type="PROSITE" id="PS51409">
    <property type="entry name" value="ARGINASE_2"/>
    <property type="match status" value="1"/>
</dbReference>
<dbReference type="InterPro" id="IPR005925">
    <property type="entry name" value="Agmatinase-rel"/>
</dbReference>
<feature type="binding site" evidence="13">
    <location>
        <position position="151"/>
    </location>
    <ligand>
        <name>Mn(2+)</name>
        <dbReference type="ChEBI" id="CHEBI:29035"/>
        <label>1</label>
    </ligand>
</feature>
<protein>
    <recommendedName>
        <fullName evidence="11">Agmatinase</fullName>
        <ecNumber evidence="10">3.5.3.11</ecNumber>
    </recommendedName>
    <alternativeName>
        <fullName evidence="12">Agmatine ureohydrolase</fullName>
    </alternativeName>
</protein>
<keyword evidence="5" id="KW-0745">Spermidine biosynthesis</keyword>
<dbReference type="PANTHER" id="PTHR11358:SF26">
    <property type="entry name" value="GUANIDINO ACID HYDROLASE, MITOCHONDRIAL"/>
    <property type="match status" value="1"/>
</dbReference>
<dbReference type="InterPro" id="IPR020855">
    <property type="entry name" value="Ureohydrolase_Mn_BS"/>
</dbReference>
<dbReference type="PIRSF" id="PIRSF036979">
    <property type="entry name" value="Arginase"/>
    <property type="match status" value="1"/>
</dbReference>
<dbReference type="Pfam" id="PF00491">
    <property type="entry name" value="Arginase"/>
    <property type="match status" value="1"/>
</dbReference>
<dbReference type="AlphaFoldDB" id="A0A0M6W6U3"/>
<evidence type="ECO:0000256" key="8">
    <source>
        <dbReference type="ARBA" id="ARBA00050304"/>
    </source>
</evidence>
<gene>
    <name evidence="15" type="primary">speB</name>
    <name evidence="15" type="ORF">SOFFGTOCOR_0024</name>
</gene>
<dbReference type="STRING" id="1715285.SOFFGTOCOR_0024"/>
<dbReference type="EC" id="3.5.3.11" evidence="10"/>
<evidence type="ECO:0000256" key="7">
    <source>
        <dbReference type="ARBA" id="ARBA00023211"/>
    </source>
</evidence>
<keyword evidence="2 13" id="KW-0479">Metal-binding</keyword>
<evidence type="ECO:0000313" key="15">
    <source>
        <dbReference type="EMBL" id="CRK85470.1"/>
    </source>
</evidence>
<comment type="function">
    <text evidence="9">Catalyzes the formation of putrescine from agmatine.</text>
</comment>
<evidence type="ECO:0000256" key="4">
    <source>
        <dbReference type="ARBA" id="ARBA00023023"/>
    </source>
</evidence>
<dbReference type="GO" id="GO:0008295">
    <property type="term" value="P:spermidine biosynthetic process"/>
    <property type="evidence" value="ECO:0007669"/>
    <property type="project" value="UniProtKB-KW"/>
</dbReference>
<sequence length="308" mass="34614">MTYNTLGNYIDNSLISNAFGFLRLPLNFYPYNSDAEWVITGIPFDIATSGRAGSRGGPAAIRQVSTNLAWEKQRWPWNFCLNEYLKIIDCGDLVFSIGDANDMCKKLQLHIEKLLESNKRCLTFGGDHFITLPLLRSHYKYFGKMALVHFDAHSDTNYNTSKYDHGSMFYHAPIEGLIDPAHSIQIGIRTEFCCKHNFKVLDIIQINNMHINEVLNEIKKTVGKKPVYLTFDIDCLDPSYAPGTGTQVVGGLTSDYALKLVRGLQTLNIIGMDLVEVAPIYDKSEITALVAATIALEMLYIQASKKIK</sequence>
<evidence type="ECO:0000256" key="10">
    <source>
        <dbReference type="ARBA" id="ARBA00066392"/>
    </source>
</evidence>
<dbReference type="NCBIfam" id="TIGR01230">
    <property type="entry name" value="agmatinase"/>
    <property type="match status" value="1"/>
</dbReference>
<accession>A0A0M6W6U3</accession>
<keyword evidence="6" id="KW-0620">Polyamine biosynthesis</keyword>
<feature type="binding site" evidence="13">
    <location>
        <position position="128"/>
    </location>
    <ligand>
        <name>Mn(2+)</name>
        <dbReference type="ChEBI" id="CHEBI:29035"/>
        <label>1</label>
    </ligand>
</feature>
<reference evidence="16" key="1">
    <citation type="submission" date="2015-05" db="EMBL/GenBank/DDBJ databases">
        <authorList>
            <person name="Manzano-Marin A."/>
        </authorList>
    </citation>
    <scope>NUCLEOTIDE SEQUENCE [LARGE SCALE GENOMIC DNA]</scope>
    <source>
        <strain evidence="16">officinalis</strain>
    </source>
</reference>
<evidence type="ECO:0000256" key="9">
    <source>
        <dbReference type="ARBA" id="ARBA00054406"/>
    </source>
</evidence>
<dbReference type="SUPFAM" id="SSF52768">
    <property type="entry name" value="Arginase/deacetylase"/>
    <property type="match status" value="1"/>
</dbReference>
<keyword evidence="16" id="KW-1185">Reference proteome</keyword>
<dbReference type="PANTHER" id="PTHR11358">
    <property type="entry name" value="ARGINASE/AGMATINASE"/>
    <property type="match status" value="1"/>
</dbReference>
<keyword evidence="7 13" id="KW-0464">Manganese</keyword>
<evidence type="ECO:0000256" key="13">
    <source>
        <dbReference type="PIRSR" id="PIRSR036979-1"/>
    </source>
</evidence>
<name>A0A0M6W6U3_9GAMM</name>
<evidence type="ECO:0000256" key="3">
    <source>
        <dbReference type="ARBA" id="ARBA00022801"/>
    </source>
</evidence>
<dbReference type="Gene3D" id="3.40.800.10">
    <property type="entry name" value="Ureohydrolase domain"/>
    <property type="match status" value="1"/>
</dbReference>
<dbReference type="NCBIfam" id="NF002564">
    <property type="entry name" value="PRK02190.1"/>
    <property type="match status" value="1"/>
</dbReference>
<proteinExistence type="inferred from homology"/>
<dbReference type="InterPro" id="IPR023696">
    <property type="entry name" value="Ureohydrolase_dom_sf"/>
</dbReference>
<dbReference type="CDD" id="cd11592">
    <property type="entry name" value="Agmatinase_PAH"/>
    <property type="match status" value="1"/>
</dbReference>
<comment type="catalytic activity">
    <reaction evidence="8">
        <text>agmatine + H2O = urea + putrescine</text>
        <dbReference type="Rhea" id="RHEA:13929"/>
        <dbReference type="ChEBI" id="CHEBI:15377"/>
        <dbReference type="ChEBI" id="CHEBI:16199"/>
        <dbReference type="ChEBI" id="CHEBI:58145"/>
        <dbReference type="ChEBI" id="CHEBI:326268"/>
        <dbReference type="EC" id="3.5.3.11"/>
    </reaction>
</comment>
<dbReference type="FunFam" id="3.40.800.10:FF:000001">
    <property type="entry name" value="Agmatinase"/>
    <property type="match status" value="1"/>
</dbReference>
<feature type="binding site" evidence="13">
    <location>
        <position position="155"/>
    </location>
    <ligand>
        <name>Mn(2+)</name>
        <dbReference type="ChEBI" id="CHEBI:29035"/>
        <label>1</label>
    </ligand>
</feature>
<evidence type="ECO:0000256" key="6">
    <source>
        <dbReference type="ARBA" id="ARBA00023115"/>
    </source>
</evidence>
<dbReference type="Proteomes" id="UP000242301">
    <property type="component" value="Unassembled WGS sequence"/>
</dbReference>
<dbReference type="PROSITE" id="PS01053">
    <property type="entry name" value="ARGINASE_1"/>
    <property type="match status" value="1"/>
</dbReference>
<evidence type="ECO:0000313" key="16">
    <source>
        <dbReference type="Proteomes" id="UP000242301"/>
    </source>
</evidence>
<dbReference type="GO" id="GO:0046872">
    <property type="term" value="F:metal ion binding"/>
    <property type="evidence" value="ECO:0007669"/>
    <property type="project" value="UniProtKB-KW"/>
</dbReference>
<keyword evidence="3 14" id="KW-0378">Hydrolase</keyword>
<dbReference type="GO" id="GO:0008783">
    <property type="term" value="F:agmatinase activity"/>
    <property type="evidence" value="ECO:0007669"/>
    <property type="project" value="UniProtKB-EC"/>
</dbReference>
<evidence type="ECO:0000256" key="11">
    <source>
        <dbReference type="ARBA" id="ARBA00067513"/>
    </source>
</evidence>
<evidence type="ECO:0000256" key="14">
    <source>
        <dbReference type="RuleBase" id="RU003684"/>
    </source>
</evidence>
<comment type="similarity">
    <text evidence="1">Belongs to the arginase family. Agmatinase subfamily.</text>
</comment>
<dbReference type="GO" id="GO:0033389">
    <property type="term" value="P:putrescine biosynthetic process from arginine, via agmatine"/>
    <property type="evidence" value="ECO:0007669"/>
    <property type="project" value="TreeGrafter"/>
</dbReference>
<evidence type="ECO:0000256" key="12">
    <source>
        <dbReference type="ARBA" id="ARBA00082423"/>
    </source>
</evidence>
<evidence type="ECO:0000256" key="5">
    <source>
        <dbReference type="ARBA" id="ARBA00023066"/>
    </source>
</evidence>
<evidence type="ECO:0000256" key="2">
    <source>
        <dbReference type="ARBA" id="ARBA00022723"/>
    </source>
</evidence>
<feature type="binding site" evidence="13">
    <location>
        <position position="234"/>
    </location>
    <ligand>
        <name>Mn(2+)</name>
        <dbReference type="ChEBI" id="CHEBI:29035"/>
        <label>2</label>
    </ligand>
</feature>
<feature type="binding site" evidence="13">
    <location>
        <position position="153"/>
    </location>
    <ligand>
        <name>Mn(2+)</name>
        <dbReference type="ChEBI" id="CHEBI:29035"/>
        <label>1</label>
    </ligand>
</feature>
<evidence type="ECO:0000256" key="1">
    <source>
        <dbReference type="ARBA" id="ARBA00009227"/>
    </source>
</evidence>
<keyword evidence="4" id="KW-0661">Putrescine biosynthesis</keyword>
<dbReference type="InterPro" id="IPR006035">
    <property type="entry name" value="Ureohydrolase"/>
</dbReference>
<dbReference type="EMBL" id="CVRF01000001">
    <property type="protein sequence ID" value="CRK85470.1"/>
    <property type="molecule type" value="Genomic_DNA"/>
</dbReference>
<feature type="binding site" evidence="13">
    <location>
        <position position="232"/>
    </location>
    <ligand>
        <name>Mn(2+)</name>
        <dbReference type="ChEBI" id="CHEBI:29035"/>
        <label>2</label>
    </ligand>
</feature>
<organism evidence="15 16">
    <name type="scientific">Candidatus Providencia siddallii</name>
    <dbReference type="NCBI Taxonomy" id="1715285"/>
    <lineage>
        <taxon>Bacteria</taxon>
        <taxon>Pseudomonadati</taxon>
        <taxon>Pseudomonadota</taxon>
        <taxon>Gammaproteobacteria</taxon>
        <taxon>Enterobacterales</taxon>
        <taxon>Morganellaceae</taxon>
        <taxon>Providencia</taxon>
    </lineage>
</organism>